<dbReference type="Pfam" id="PF10013">
    <property type="entry name" value="DUF2256"/>
    <property type="match status" value="1"/>
</dbReference>
<evidence type="ECO:0000313" key="3">
    <source>
        <dbReference type="Proteomes" id="UP000825701"/>
    </source>
</evidence>
<evidence type="ECO:0000256" key="1">
    <source>
        <dbReference type="SAM" id="MobiDB-lite"/>
    </source>
</evidence>
<dbReference type="PANTHER" id="PTHR37463">
    <property type="entry name" value="GSL3115 PROTEIN"/>
    <property type="match status" value="1"/>
</dbReference>
<dbReference type="Proteomes" id="UP000825701">
    <property type="component" value="Chromosome"/>
</dbReference>
<reference evidence="2" key="1">
    <citation type="submission" date="2021-08" db="EMBL/GenBank/DDBJ databases">
        <authorList>
            <person name="Zhang H."/>
            <person name="Xu M."/>
            <person name="Yu Z."/>
            <person name="Yang L."/>
            <person name="Cai Y."/>
        </authorList>
    </citation>
    <scope>NUCLEOTIDE SEQUENCE</scope>
    <source>
        <strain evidence="2">CHL1</strain>
    </source>
</reference>
<feature type="region of interest" description="Disordered" evidence="1">
    <location>
        <begin position="76"/>
        <end position="99"/>
    </location>
</feature>
<gene>
    <name evidence="2" type="ORF">K6K41_21895</name>
</gene>
<feature type="compositionally biased region" description="Polar residues" evidence="1">
    <location>
        <begin position="84"/>
        <end position="93"/>
    </location>
</feature>
<dbReference type="AlphaFoldDB" id="A0A9E6RA04"/>
<dbReference type="PANTHER" id="PTHR37463:SF1">
    <property type="entry name" value="DUF2256 DOMAIN-CONTAINING PROTEIN"/>
    <property type="match status" value="1"/>
</dbReference>
<accession>A0A9E6RA04</accession>
<name>A0A9E6RA04_9HYPH</name>
<sequence>MACAKCPHAEEPGASQASRSTQSARPSEPDSNAKTHPKSDLPTKTCPVCGRPFAWRKKWERVWDEVLYCSERCRRAKTAGEPKTATSSPNITKQPYIKD</sequence>
<keyword evidence="3" id="KW-1185">Reference proteome</keyword>
<protein>
    <submittedName>
        <fullName evidence="2">DUF2256 domain-containing protein</fullName>
    </submittedName>
</protein>
<feature type="compositionally biased region" description="Basic and acidic residues" evidence="1">
    <location>
        <begin position="27"/>
        <end position="41"/>
    </location>
</feature>
<dbReference type="InterPro" id="IPR017136">
    <property type="entry name" value="UCP037205"/>
</dbReference>
<feature type="region of interest" description="Disordered" evidence="1">
    <location>
        <begin position="1"/>
        <end position="47"/>
    </location>
</feature>
<proteinExistence type="predicted"/>
<dbReference type="EMBL" id="CP081869">
    <property type="protein sequence ID" value="QZN99382.1"/>
    <property type="molecule type" value="Genomic_DNA"/>
</dbReference>
<feature type="compositionally biased region" description="Low complexity" evidence="1">
    <location>
        <begin position="14"/>
        <end position="26"/>
    </location>
</feature>
<evidence type="ECO:0000313" key="2">
    <source>
        <dbReference type="EMBL" id="QZN99382.1"/>
    </source>
</evidence>
<organism evidence="2 3">
    <name type="scientific">Chenggangzhangella methanolivorans</name>
    <dbReference type="NCBI Taxonomy" id="1437009"/>
    <lineage>
        <taxon>Bacteria</taxon>
        <taxon>Pseudomonadati</taxon>
        <taxon>Pseudomonadota</taxon>
        <taxon>Alphaproteobacteria</taxon>
        <taxon>Hyphomicrobiales</taxon>
        <taxon>Methylopilaceae</taxon>
        <taxon>Chenggangzhangella</taxon>
    </lineage>
</organism>
<dbReference type="KEGG" id="cmet:K6K41_21895"/>